<evidence type="ECO:0000313" key="2">
    <source>
        <dbReference type="EnsemblMetazoa" id="GAUT018286-PA"/>
    </source>
</evidence>
<organism evidence="2 3">
    <name type="scientific">Glossina austeni</name>
    <name type="common">Savannah tsetse fly</name>
    <dbReference type="NCBI Taxonomy" id="7395"/>
    <lineage>
        <taxon>Eukaryota</taxon>
        <taxon>Metazoa</taxon>
        <taxon>Ecdysozoa</taxon>
        <taxon>Arthropoda</taxon>
        <taxon>Hexapoda</taxon>
        <taxon>Insecta</taxon>
        <taxon>Pterygota</taxon>
        <taxon>Neoptera</taxon>
        <taxon>Endopterygota</taxon>
        <taxon>Diptera</taxon>
        <taxon>Brachycera</taxon>
        <taxon>Muscomorpha</taxon>
        <taxon>Hippoboscoidea</taxon>
        <taxon>Glossinidae</taxon>
        <taxon>Glossina</taxon>
    </lineage>
</organism>
<dbReference type="EnsemblMetazoa" id="GAUT018286-RA">
    <property type="protein sequence ID" value="GAUT018286-PA"/>
    <property type="gene ID" value="GAUT018286"/>
</dbReference>
<dbReference type="VEuPathDB" id="VectorBase:GAUT018286"/>
<dbReference type="AlphaFoldDB" id="A0A1A9UWP3"/>
<feature type="region of interest" description="Disordered" evidence="1">
    <location>
        <begin position="32"/>
        <end position="68"/>
    </location>
</feature>
<dbReference type="STRING" id="7395.A0A1A9UWP3"/>
<accession>A0A1A9UWP3</accession>
<dbReference type="PROSITE" id="PS51257">
    <property type="entry name" value="PROKAR_LIPOPROTEIN"/>
    <property type="match status" value="1"/>
</dbReference>
<protein>
    <submittedName>
        <fullName evidence="2">Uncharacterized protein</fullName>
    </submittedName>
</protein>
<name>A0A1A9UWP3_GLOAU</name>
<evidence type="ECO:0000313" key="3">
    <source>
        <dbReference type="Proteomes" id="UP000078200"/>
    </source>
</evidence>
<evidence type="ECO:0000256" key="1">
    <source>
        <dbReference type="SAM" id="MobiDB-lite"/>
    </source>
</evidence>
<sequence>MLRKLKGLLSNSNNSFVSCIIIWETYSNEVNRKKEESEGEKSESVSFQQQHKKQGSEEQQKTTSTSFVPAVRNPFPNITNFGPKTIKLKMYFCFGISKRTLLSSCCEIKNSIEQIQLRIDFLISGEKKI</sequence>
<reference evidence="2" key="1">
    <citation type="submission" date="2020-05" db="UniProtKB">
        <authorList>
            <consortium name="EnsemblMetazoa"/>
        </authorList>
    </citation>
    <scope>IDENTIFICATION</scope>
    <source>
        <strain evidence="2">TTRI</strain>
    </source>
</reference>
<dbReference type="Proteomes" id="UP000078200">
    <property type="component" value="Unassembled WGS sequence"/>
</dbReference>
<keyword evidence="3" id="KW-1185">Reference proteome</keyword>
<feature type="compositionally biased region" description="Basic and acidic residues" evidence="1">
    <location>
        <begin position="32"/>
        <end position="43"/>
    </location>
</feature>
<proteinExistence type="predicted"/>